<feature type="domain" description="Type III secretion system flagellar brake protein YcgR PilZN" evidence="5">
    <location>
        <begin position="12"/>
        <end position="95"/>
    </location>
</feature>
<dbReference type="Proteomes" id="UP000502260">
    <property type="component" value="Chromosome"/>
</dbReference>
<keyword evidence="1" id="KW-0973">c-di-GMP</keyword>
<protein>
    <recommendedName>
        <fullName evidence="8">Flagellar brake protein YcgR</fullName>
    </recommendedName>
</protein>
<dbReference type="InterPro" id="IPR012349">
    <property type="entry name" value="Split_barrel_FMN-bd"/>
</dbReference>
<dbReference type="Gene3D" id="2.40.10.220">
    <property type="entry name" value="predicted glycosyltransferase like domains"/>
    <property type="match status" value="1"/>
</dbReference>
<sequence length="224" mass="25441">MEDIFEELQLHVGDRMQIEVPSRRHDMKFFTTLVGYVKGLSVLLRTPIVDSLPLPMRDGEKLIVRGFSGKETFSFETTIERICREPFYYLHLTYPEVISTTKIRDAERVRVNLPVKVTPAGASIAKHATISNISTAGILIDAEEELGEKDQEINVSFHFTIQPNDYDAHIETAALIQNVALQDNPSGDFTFQYGVKLLKLQSSQAILLQNLIYQKLLENHHNLT</sequence>
<gene>
    <name evidence="6" type="ORF">SKTS_27090</name>
</gene>
<reference evidence="7" key="1">
    <citation type="submission" date="2020-03" db="EMBL/GenBank/DDBJ databases">
        <title>Complete genome sequence of sulfur-oxidizing bacterium skT11.</title>
        <authorList>
            <person name="Kanda M."/>
            <person name="Kojima H."/>
            <person name="Fukui M."/>
        </authorList>
    </citation>
    <scope>NUCLEOTIDE SEQUENCE [LARGE SCALE GENOMIC DNA]</scope>
    <source>
        <strain evidence="7">skT11</strain>
    </source>
</reference>
<evidence type="ECO:0000256" key="3">
    <source>
        <dbReference type="ARBA" id="ARBA00023143"/>
    </source>
</evidence>
<feature type="domain" description="PilZ" evidence="4">
    <location>
        <begin position="104"/>
        <end position="214"/>
    </location>
</feature>
<proteinExistence type="predicted"/>
<evidence type="ECO:0000259" key="4">
    <source>
        <dbReference type="Pfam" id="PF07238"/>
    </source>
</evidence>
<evidence type="ECO:0008006" key="8">
    <source>
        <dbReference type="Google" id="ProtNLM"/>
    </source>
</evidence>
<dbReference type="RefSeq" id="WP_173066152.1">
    <property type="nucleotide sequence ID" value="NZ_AP022853.1"/>
</dbReference>
<dbReference type="Gene3D" id="2.30.110.10">
    <property type="entry name" value="Electron Transport, Fmn-binding Protein, Chain A"/>
    <property type="match status" value="1"/>
</dbReference>
<dbReference type="SUPFAM" id="SSF141371">
    <property type="entry name" value="PilZ domain-like"/>
    <property type="match status" value="1"/>
</dbReference>
<evidence type="ECO:0000256" key="2">
    <source>
        <dbReference type="ARBA" id="ARBA00022741"/>
    </source>
</evidence>
<evidence type="ECO:0000256" key="1">
    <source>
        <dbReference type="ARBA" id="ARBA00022636"/>
    </source>
</evidence>
<name>A0A6F8VDC9_9PROT</name>
<dbReference type="GO" id="GO:0035438">
    <property type="term" value="F:cyclic-di-GMP binding"/>
    <property type="evidence" value="ECO:0007669"/>
    <property type="project" value="InterPro"/>
</dbReference>
<organism evidence="6 7">
    <name type="scientific">Sulfurimicrobium lacus</name>
    <dbReference type="NCBI Taxonomy" id="2715678"/>
    <lineage>
        <taxon>Bacteria</taxon>
        <taxon>Pseudomonadati</taxon>
        <taxon>Pseudomonadota</taxon>
        <taxon>Betaproteobacteria</taxon>
        <taxon>Nitrosomonadales</taxon>
        <taxon>Sulfuricellaceae</taxon>
        <taxon>Sulfurimicrobium</taxon>
    </lineage>
</organism>
<dbReference type="InterPro" id="IPR009875">
    <property type="entry name" value="PilZ_domain"/>
</dbReference>
<accession>A0A6F8VDC9</accession>
<dbReference type="AlphaFoldDB" id="A0A6F8VDC9"/>
<evidence type="ECO:0000313" key="6">
    <source>
        <dbReference type="EMBL" id="BCB27823.1"/>
    </source>
</evidence>
<dbReference type="EMBL" id="AP022853">
    <property type="protein sequence ID" value="BCB27823.1"/>
    <property type="molecule type" value="Genomic_DNA"/>
</dbReference>
<evidence type="ECO:0000259" key="5">
    <source>
        <dbReference type="Pfam" id="PF12945"/>
    </source>
</evidence>
<dbReference type="InterPro" id="IPR009926">
    <property type="entry name" value="T3SS_YcgR_PilZN"/>
</dbReference>
<evidence type="ECO:0000313" key="7">
    <source>
        <dbReference type="Proteomes" id="UP000502260"/>
    </source>
</evidence>
<keyword evidence="7" id="KW-1185">Reference proteome</keyword>
<dbReference type="Pfam" id="PF07238">
    <property type="entry name" value="PilZ"/>
    <property type="match status" value="1"/>
</dbReference>
<keyword evidence="3" id="KW-0975">Bacterial flagellum</keyword>
<dbReference type="KEGG" id="slac:SKTS_27090"/>
<dbReference type="Pfam" id="PF12945">
    <property type="entry name" value="PilZNR"/>
    <property type="match status" value="1"/>
</dbReference>
<keyword evidence="2" id="KW-0547">Nucleotide-binding</keyword>